<keyword evidence="7" id="KW-0408">Iron</keyword>
<dbReference type="STRING" id="762967.HMPREF9440_01250"/>
<reference evidence="10 11" key="1">
    <citation type="submission" date="2011-11" db="EMBL/GenBank/DDBJ databases">
        <authorList>
            <person name="Weinstock G."/>
            <person name="Sodergren E."/>
            <person name="Clifton S."/>
            <person name="Fulton L."/>
            <person name="Fulton B."/>
            <person name="Courtney L."/>
            <person name="Fronick C."/>
            <person name="Harrison M."/>
            <person name="Strong C."/>
            <person name="Farmer C."/>
            <person name="Delahaunty K."/>
            <person name="Markovic C."/>
            <person name="Hall O."/>
            <person name="Minx P."/>
            <person name="Tomlinson C."/>
            <person name="Mitreva M."/>
            <person name="Hou S."/>
            <person name="Chen J."/>
            <person name="Wollam A."/>
            <person name="Pepin K.H."/>
            <person name="Johnson M."/>
            <person name="Bhonagiri V."/>
            <person name="Zhang X."/>
            <person name="Suruliraj S."/>
            <person name="Warren W."/>
            <person name="Chinwalla A."/>
            <person name="Mardis E.R."/>
            <person name="Wilson R.K."/>
        </authorList>
    </citation>
    <scope>NUCLEOTIDE SEQUENCE [LARGE SCALE GENOMIC DNA]</scope>
    <source>
        <strain evidence="10 11">YIT 11816</strain>
    </source>
</reference>
<evidence type="ECO:0000256" key="3">
    <source>
        <dbReference type="ARBA" id="ARBA00022448"/>
    </source>
</evidence>
<dbReference type="SUPFAM" id="SSF48695">
    <property type="entry name" value="Multiheme cytochromes"/>
    <property type="match status" value="1"/>
</dbReference>
<evidence type="ECO:0000259" key="9">
    <source>
        <dbReference type="Pfam" id="PF14537"/>
    </source>
</evidence>
<dbReference type="PATRIC" id="fig|762967.3.peg.986"/>
<dbReference type="InterPro" id="IPR012286">
    <property type="entry name" value="Tetrahaem_cytochrome"/>
</dbReference>
<keyword evidence="11" id="KW-1185">Reference proteome</keyword>
<evidence type="ECO:0000256" key="5">
    <source>
        <dbReference type="ARBA" id="ARBA00022723"/>
    </source>
</evidence>
<dbReference type="AlphaFoldDB" id="H3KET5"/>
<gene>
    <name evidence="10" type="ORF">HMPREF9440_01250</name>
</gene>
<evidence type="ECO:0000256" key="7">
    <source>
        <dbReference type="ARBA" id="ARBA00023004"/>
    </source>
</evidence>
<evidence type="ECO:0000313" key="10">
    <source>
        <dbReference type="EMBL" id="EHY31378.1"/>
    </source>
</evidence>
<dbReference type="Pfam" id="PF14537">
    <property type="entry name" value="Cytochrom_c3_2"/>
    <property type="match status" value="1"/>
</dbReference>
<keyword evidence="8" id="KW-0732">Signal</keyword>
<evidence type="ECO:0000256" key="2">
    <source>
        <dbReference type="ARBA" id="ARBA00004196"/>
    </source>
</evidence>
<comment type="caution">
    <text evidence="10">The sequence shown here is derived from an EMBL/GenBank/DDBJ whole genome shotgun (WGS) entry which is preliminary data.</text>
</comment>
<evidence type="ECO:0000313" key="11">
    <source>
        <dbReference type="Proteomes" id="UP000004956"/>
    </source>
</evidence>
<evidence type="ECO:0000256" key="1">
    <source>
        <dbReference type="ARBA" id="ARBA00001926"/>
    </source>
</evidence>
<dbReference type="GO" id="GO:0030313">
    <property type="term" value="C:cell envelope"/>
    <property type="evidence" value="ECO:0007669"/>
    <property type="project" value="UniProtKB-SubCell"/>
</dbReference>
<organism evidence="10 11">
    <name type="scientific">Sutterella parvirubra YIT 11816</name>
    <dbReference type="NCBI Taxonomy" id="762967"/>
    <lineage>
        <taxon>Bacteria</taxon>
        <taxon>Pseudomonadati</taxon>
        <taxon>Pseudomonadota</taxon>
        <taxon>Betaproteobacteria</taxon>
        <taxon>Burkholderiales</taxon>
        <taxon>Sutterellaceae</taxon>
        <taxon>Sutterella</taxon>
    </lineage>
</organism>
<feature type="chain" id="PRO_5003587360" description="Tetrahaem cytochrome domain-containing protein" evidence="8">
    <location>
        <begin position="27"/>
        <end position="122"/>
    </location>
</feature>
<accession>H3KET5</accession>
<evidence type="ECO:0000256" key="6">
    <source>
        <dbReference type="ARBA" id="ARBA00022982"/>
    </source>
</evidence>
<evidence type="ECO:0000256" key="8">
    <source>
        <dbReference type="SAM" id="SignalP"/>
    </source>
</evidence>
<evidence type="ECO:0000256" key="4">
    <source>
        <dbReference type="ARBA" id="ARBA00022617"/>
    </source>
</evidence>
<feature type="domain" description="Tetrahaem cytochrome" evidence="9">
    <location>
        <begin position="37"/>
        <end position="114"/>
    </location>
</feature>
<dbReference type="HOGENOM" id="CLU_136713_1_1_4"/>
<name>H3KET5_9BURK</name>
<keyword evidence="4" id="KW-0349">Heme</keyword>
<keyword evidence="5" id="KW-0479">Metal-binding</keyword>
<dbReference type="GO" id="GO:0046872">
    <property type="term" value="F:metal ion binding"/>
    <property type="evidence" value="ECO:0007669"/>
    <property type="project" value="UniProtKB-KW"/>
</dbReference>
<dbReference type="Gene3D" id="1.10.1130.10">
    <property type="entry name" value="Flavocytochrome C3, Chain A"/>
    <property type="match status" value="1"/>
</dbReference>
<dbReference type="Proteomes" id="UP000004956">
    <property type="component" value="Unassembled WGS sequence"/>
</dbReference>
<sequence>MNTIRKNLTLLAMGVCAAFALTSAHAATLAGVPMKDHHAKLMQTCETCHGTATPTERPDGKACIGCHGTMDKIPTKPNRFDKFPHASAHYGNTLDCTTCHAEHKASRALCNDCHVVEWTNFK</sequence>
<feature type="signal peptide" evidence="8">
    <location>
        <begin position="1"/>
        <end position="26"/>
    </location>
</feature>
<proteinExistence type="predicted"/>
<keyword evidence="6" id="KW-0249">Electron transport</keyword>
<keyword evidence="3" id="KW-0813">Transport</keyword>
<dbReference type="CDD" id="cd08168">
    <property type="entry name" value="Cytochrom_C3"/>
    <property type="match status" value="1"/>
</dbReference>
<comment type="cofactor">
    <cofactor evidence="1">
        <name>heme c</name>
        <dbReference type="ChEBI" id="CHEBI:61717"/>
    </cofactor>
</comment>
<dbReference type="EMBL" id="AFBQ01000172">
    <property type="protein sequence ID" value="EHY31378.1"/>
    <property type="molecule type" value="Genomic_DNA"/>
</dbReference>
<dbReference type="RefSeq" id="WP_008542125.1">
    <property type="nucleotide sequence ID" value="NZ_JH604953.1"/>
</dbReference>
<comment type="subcellular location">
    <subcellularLocation>
        <location evidence="2">Cell envelope</location>
    </subcellularLocation>
</comment>
<protein>
    <recommendedName>
        <fullName evidence="9">Tetrahaem cytochrome domain-containing protein</fullName>
    </recommendedName>
</protein>
<dbReference type="OrthoDB" id="5815742at2"/>
<dbReference type="InterPro" id="IPR036280">
    <property type="entry name" value="Multihaem_cyt_sf"/>
</dbReference>